<dbReference type="AlphaFoldDB" id="A0A392TB98"/>
<proteinExistence type="predicted"/>
<name>A0A392TB98_9FABA</name>
<evidence type="ECO:0000313" key="2">
    <source>
        <dbReference type="Proteomes" id="UP000265520"/>
    </source>
</evidence>
<feature type="non-terminal residue" evidence="1">
    <location>
        <position position="53"/>
    </location>
</feature>
<evidence type="ECO:0000313" key="1">
    <source>
        <dbReference type="EMBL" id="MCI57396.1"/>
    </source>
</evidence>
<dbReference type="Proteomes" id="UP000265520">
    <property type="component" value="Unassembled WGS sequence"/>
</dbReference>
<dbReference type="EMBL" id="LXQA010528333">
    <property type="protein sequence ID" value="MCI57396.1"/>
    <property type="molecule type" value="Genomic_DNA"/>
</dbReference>
<comment type="caution">
    <text evidence="1">The sequence shown here is derived from an EMBL/GenBank/DDBJ whole genome shotgun (WGS) entry which is preliminary data.</text>
</comment>
<keyword evidence="2" id="KW-1185">Reference proteome</keyword>
<sequence length="53" mass="6328">MWKRHELSELNYVESVLRGHMARCCWLKPGACSTRADRESSCRLTRREKIMMD</sequence>
<accession>A0A392TB98</accession>
<reference evidence="1 2" key="1">
    <citation type="journal article" date="2018" name="Front. Plant Sci.">
        <title>Red Clover (Trifolium pratense) and Zigzag Clover (T. medium) - A Picture of Genomic Similarities and Differences.</title>
        <authorList>
            <person name="Dluhosova J."/>
            <person name="Istvanek J."/>
            <person name="Nedelnik J."/>
            <person name="Repkova J."/>
        </authorList>
    </citation>
    <scope>NUCLEOTIDE SEQUENCE [LARGE SCALE GENOMIC DNA]</scope>
    <source>
        <strain evidence="2">cv. 10/8</strain>
        <tissue evidence="1">Leaf</tissue>
    </source>
</reference>
<protein>
    <submittedName>
        <fullName evidence="1">Uncharacterized protein</fullName>
    </submittedName>
</protein>
<organism evidence="1 2">
    <name type="scientific">Trifolium medium</name>
    <dbReference type="NCBI Taxonomy" id="97028"/>
    <lineage>
        <taxon>Eukaryota</taxon>
        <taxon>Viridiplantae</taxon>
        <taxon>Streptophyta</taxon>
        <taxon>Embryophyta</taxon>
        <taxon>Tracheophyta</taxon>
        <taxon>Spermatophyta</taxon>
        <taxon>Magnoliopsida</taxon>
        <taxon>eudicotyledons</taxon>
        <taxon>Gunneridae</taxon>
        <taxon>Pentapetalae</taxon>
        <taxon>rosids</taxon>
        <taxon>fabids</taxon>
        <taxon>Fabales</taxon>
        <taxon>Fabaceae</taxon>
        <taxon>Papilionoideae</taxon>
        <taxon>50 kb inversion clade</taxon>
        <taxon>NPAAA clade</taxon>
        <taxon>Hologalegina</taxon>
        <taxon>IRL clade</taxon>
        <taxon>Trifolieae</taxon>
        <taxon>Trifolium</taxon>
    </lineage>
</organism>